<sequence length="288" mass="31468">MDLWCFTVKPPLKPPFFQPPRHWPLFSTFWTLFAVQGAGAPLEAQRLEDSSPLSIEPSSKKLNLISQLALSTILSRHGKDTDADADAAYGDDPVESYNRTEYNGQKPNRSGNSQPSYDSLECQNTPALSGLGQNITCFAALESVESAAISTKHFSPKQFGITLANAVWTIGRRYVQMSKAKGNAPQIAVFKDDTSLDNAFYTIGRSLNAGVLLRSALISFYGLTSCTWLLTSSATRYVETLTTDAGAIKSSGLCSRSGLRDLISDVQQSDTTPRCSGTQYFAHPTMWK</sequence>
<comment type="caution">
    <text evidence="2">The sequence shown here is derived from an EMBL/GenBank/DDBJ whole genome shotgun (WGS) entry which is preliminary data.</text>
</comment>
<evidence type="ECO:0000256" key="1">
    <source>
        <dbReference type="SAM" id="MobiDB-lite"/>
    </source>
</evidence>
<accession>A0A8H3VDP4</accession>
<feature type="compositionally biased region" description="Polar residues" evidence="1">
    <location>
        <begin position="97"/>
        <end position="119"/>
    </location>
</feature>
<protein>
    <submittedName>
        <fullName evidence="2">Uncharacterized protein</fullName>
    </submittedName>
</protein>
<dbReference type="AlphaFoldDB" id="A0A8H3VDP4"/>
<evidence type="ECO:0000313" key="2">
    <source>
        <dbReference type="EMBL" id="KAE9986040.1"/>
    </source>
</evidence>
<proteinExistence type="predicted"/>
<name>A0A8H3VDP4_VENIN</name>
<reference evidence="2 3" key="1">
    <citation type="submission" date="2018-12" db="EMBL/GenBank/DDBJ databases">
        <title>Venturia inaequalis Genome Resource.</title>
        <authorList>
            <person name="Lichtner F.J."/>
        </authorList>
    </citation>
    <scope>NUCLEOTIDE SEQUENCE [LARGE SCALE GENOMIC DNA]</scope>
    <source>
        <strain evidence="2 3">120213</strain>
    </source>
</reference>
<dbReference type="Proteomes" id="UP000447873">
    <property type="component" value="Unassembled WGS sequence"/>
</dbReference>
<gene>
    <name evidence="2" type="ORF">EG328_006591</name>
</gene>
<dbReference type="EMBL" id="WNWS01000035">
    <property type="protein sequence ID" value="KAE9986040.1"/>
    <property type="molecule type" value="Genomic_DNA"/>
</dbReference>
<evidence type="ECO:0000313" key="3">
    <source>
        <dbReference type="Proteomes" id="UP000447873"/>
    </source>
</evidence>
<feature type="region of interest" description="Disordered" evidence="1">
    <location>
        <begin position="81"/>
        <end position="119"/>
    </location>
</feature>
<organism evidence="2 3">
    <name type="scientific">Venturia inaequalis</name>
    <name type="common">Apple scab fungus</name>
    <dbReference type="NCBI Taxonomy" id="5025"/>
    <lineage>
        <taxon>Eukaryota</taxon>
        <taxon>Fungi</taxon>
        <taxon>Dikarya</taxon>
        <taxon>Ascomycota</taxon>
        <taxon>Pezizomycotina</taxon>
        <taxon>Dothideomycetes</taxon>
        <taxon>Pleosporomycetidae</taxon>
        <taxon>Venturiales</taxon>
        <taxon>Venturiaceae</taxon>
        <taxon>Venturia</taxon>
    </lineage>
</organism>